<dbReference type="SMART" id="SM00213">
    <property type="entry name" value="UBQ"/>
    <property type="match status" value="2"/>
</dbReference>
<name>A0AAD5XKP4_9FUNG</name>
<evidence type="ECO:0000313" key="3">
    <source>
        <dbReference type="Proteomes" id="UP001211907"/>
    </source>
</evidence>
<organism evidence="2 3">
    <name type="scientific">Physocladia obscura</name>
    <dbReference type="NCBI Taxonomy" id="109957"/>
    <lineage>
        <taxon>Eukaryota</taxon>
        <taxon>Fungi</taxon>
        <taxon>Fungi incertae sedis</taxon>
        <taxon>Chytridiomycota</taxon>
        <taxon>Chytridiomycota incertae sedis</taxon>
        <taxon>Chytridiomycetes</taxon>
        <taxon>Chytridiales</taxon>
        <taxon>Chytriomycetaceae</taxon>
        <taxon>Physocladia</taxon>
    </lineage>
</organism>
<dbReference type="CDD" id="cd17039">
    <property type="entry name" value="Ubl_ubiquitin_like"/>
    <property type="match status" value="1"/>
</dbReference>
<reference evidence="2" key="1">
    <citation type="submission" date="2020-05" db="EMBL/GenBank/DDBJ databases">
        <title>Phylogenomic resolution of chytrid fungi.</title>
        <authorList>
            <person name="Stajich J.E."/>
            <person name="Amses K."/>
            <person name="Simmons R."/>
            <person name="Seto K."/>
            <person name="Myers J."/>
            <person name="Bonds A."/>
            <person name="Quandt C.A."/>
            <person name="Barry K."/>
            <person name="Liu P."/>
            <person name="Grigoriev I."/>
            <person name="Longcore J.E."/>
            <person name="James T.Y."/>
        </authorList>
    </citation>
    <scope>NUCLEOTIDE SEQUENCE</scope>
    <source>
        <strain evidence="2">JEL0513</strain>
    </source>
</reference>
<comment type="caution">
    <text evidence="2">The sequence shown here is derived from an EMBL/GenBank/DDBJ whole genome shotgun (WGS) entry which is preliminary data.</text>
</comment>
<sequence>MRITVGFPDRSQTTIPVQASDAVLSVKVALFNKVSHVPRPLRQILVFDGIHLADDRLLSECHIRDGARLKLLLKDGPAAFELRVHSFDSSYGNKETRFKVEASDSISSVKVQIQQNHEGHPPPAAQVLVFEGVILEDYNSLADYGFKGFRGYERNISLSIASSNLHDHELPLATEITRSNISESPVASSWNPIIFELLCGVYSVSSPLRAFQRDSDSFRLIVAVLKESWRNEINWKTPGFHVPMYNTDPLPPPLVDSNGQLVSLNINMMPFVMGHTNTLPDNCKRYAKLIDACIRRVSHEEDKVGYLTVQESWVEPGNTQRRPGLHVETPGILKLGSTFKPIMVHWGWGSTDRNLVPSGSADITGGIFMASSIPDSCAIWPCVIDNVSNAGVDSLGSMEHLRAALERASKDQDDAEVFLQPANRLVWITDRTPHESLPVKRRVFRQYFRLVTSNVNVWYADHSTPNPLGVLPSCQVIKGNKFSGTQMSIVQP</sequence>
<dbReference type="Gene3D" id="3.10.20.90">
    <property type="entry name" value="Phosphatidylinositol 3-kinase Catalytic Subunit, Chain A, domain 1"/>
    <property type="match status" value="2"/>
</dbReference>
<dbReference type="Proteomes" id="UP001211907">
    <property type="component" value="Unassembled WGS sequence"/>
</dbReference>
<dbReference type="EMBL" id="JADGJH010000027">
    <property type="protein sequence ID" value="KAJ3141902.1"/>
    <property type="molecule type" value="Genomic_DNA"/>
</dbReference>
<dbReference type="AlphaFoldDB" id="A0AAD5XKP4"/>
<dbReference type="Pfam" id="PF00240">
    <property type="entry name" value="ubiquitin"/>
    <property type="match status" value="2"/>
</dbReference>
<feature type="domain" description="Ubiquitin-like" evidence="1">
    <location>
        <begin position="80"/>
        <end position="147"/>
    </location>
</feature>
<evidence type="ECO:0000313" key="2">
    <source>
        <dbReference type="EMBL" id="KAJ3141902.1"/>
    </source>
</evidence>
<dbReference type="PANTHER" id="PTHR10666">
    <property type="entry name" value="UBIQUITIN"/>
    <property type="match status" value="1"/>
</dbReference>
<dbReference type="InterPro" id="IPR000626">
    <property type="entry name" value="Ubiquitin-like_dom"/>
</dbReference>
<gene>
    <name evidence="2" type="ORF">HK100_005816</name>
</gene>
<accession>A0AAD5XKP4</accession>
<dbReference type="InterPro" id="IPR050158">
    <property type="entry name" value="Ubiquitin_ubiquitin-like"/>
</dbReference>
<keyword evidence="3" id="KW-1185">Reference proteome</keyword>
<evidence type="ECO:0000259" key="1">
    <source>
        <dbReference type="PROSITE" id="PS50053"/>
    </source>
</evidence>
<dbReference type="PROSITE" id="PS50053">
    <property type="entry name" value="UBIQUITIN_2"/>
    <property type="match status" value="2"/>
</dbReference>
<dbReference type="InterPro" id="IPR029071">
    <property type="entry name" value="Ubiquitin-like_domsf"/>
</dbReference>
<dbReference type="SUPFAM" id="SSF54236">
    <property type="entry name" value="Ubiquitin-like"/>
    <property type="match status" value="2"/>
</dbReference>
<feature type="domain" description="Ubiquitin-like" evidence="1">
    <location>
        <begin position="1"/>
        <end position="74"/>
    </location>
</feature>
<proteinExistence type="predicted"/>
<protein>
    <recommendedName>
        <fullName evidence="1">Ubiquitin-like domain-containing protein</fullName>
    </recommendedName>
</protein>